<name>A0AAW0GBX5_9APHY</name>
<evidence type="ECO:0000256" key="7">
    <source>
        <dbReference type="RuleBase" id="RU361238"/>
    </source>
</evidence>
<evidence type="ECO:0000256" key="3">
    <source>
        <dbReference type="ARBA" id="ARBA00022729"/>
    </source>
</evidence>
<reference evidence="8 9" key="1">
    <citation type="submission" date="2022-09" db="EMBL/GenBank/DDBJ databases">
        <authorList>
            <person name="Palmer J.M."/>
        </authorList>
    </citation>
    <scope>NUCLEOTIDE SEQUENCE [LARGE SCALE GENOMIC DNA]</scope>
    <source>
        <strain evidence="8 9">DSM 7382</strain>
    </source>
</reference>
<evidence type="ECO:0000256" key="5">
    <source>
        <dbReference type="ARBA" id="ARBA00023157"/>
    </source>
</evidence>
<dbReference type="Proteomes" id="UP001385951">
    <property type="component" value="Unassembled WGS sequence"/>
</dbReference>
<keyword evidence="2" id="KW-0624">Polysaccharide degradation</keyword>
<evidence type="ECO:0000313" key="9">
    <source>
        <dbReference type="Proteomes" id="UP001385951"/>
    </source>
</evidence>
<dbReference type="PANTHER" id="PTHR33938:SF15">
    <property type="entry name" value="FERULOYL ESTERASE B-RELATED"/>
    <property type="match status" value="1"/>
</dbReference>
<evidence type="ECO:0000256" key="2">
    <source>
        <dbReference type="ARBA" id="ARBA00022651"/>
    </source>
</evidence>
<accession>A0AAW0GBX5</accession>
<evidence type="ECO:0000256" key="6">
    <source>
        <dbReference type="ARBA" id="ARBA00034075"/>
    </source>
</evidence>
<comment type="similarity">
    <text evidence="7">Belongs to the tannase family.</text>
</comment>
<dbReference type="InterPro" id="IPR011118">
    <property type="entry name" value="Tannase/feruloyl_esterase"/>
</dbReference>
<dbReference type="Pfam" id="PF07519">
    <property type="entry name" value="Tannase"/>
    <property type="match status" value="3"/>
</dbReference>
<comment type="caution">
    <text evidence="8">The sequence shown here is derived from an EMBL/GenBank/DDBJ whole genome shotgun (WGS) entry which is preliminary data.</text>
</comment>
<evidence type="ECO:0000313" key="8">
    <source>
        <dbReference type="EMBL" id="KAK7690943.1"/>
    </source>
</evidence>
<gene>
    <name evidence="8" type="ORF">QCA50_006046</name>
</gene>
<protein>
    <recommendedName>
        <fullName evidence="7">Carboxylic ester hydrolase</fullName>
        <ecNumber evidence="7">3.1.1.-</ecNumber>
    </recommendedName>
</protein>
<organism evidence="8 9">
    <name type="scientific">Cerrena zonata</name>
    <dbReference type="NCBI Taxonomy" id="2478898"/>
    <lineage>
        <taxon>Eukaryota</taxon>
        <taxon>Fungi</taxon>
        <taxon>Dikarya</taxon>
        <taxon>Basidiomycota</taxon>
        <taxon>Agaricomycotina</taxon>
        <taxon>Agaricomycetes</taxon>
        <taxon>Polyporales</taxon>
        <taxon>Cerrenaceae</taxon>
        <taxon>Cerrena</taxon>
    </lineage>
</organism>
<dbReference type="AlphaFoldDB" id="A0AAW0GBX5"/>
<dbReference type="EMBL" id="JASBNA010000006">
    <property type="protein sequence ID" value="KAK7690943.1"/>
    <property type="molecule type" value="Genomic_DNA"/>
</dbReference>
<proteinExistence type="inferred from homology"/>
<dbReference type="PANTHER" id="PTHR33938">
    <property type="entry name" value="FERULOYL ESTERASE B-RELATED"/>
    <property type="match status" value="1"/>
</dbReference>
<feature type="chain" id="PRO_5043090237" description="Carboxylic ester hydrolase" evidence="7">
    <location>
        <begin position="24"/>
        <end position="600"/>
    </location>
</feature>
<dbReference type="GO" id="GO:0030600">
    <property type="term" value="F:feruloyl esterase activity"/>
    <property type="evidence" value="ECO:0007669"/>
    <property type="project" value="UniProtKB-EC"/>
</dbReference>
<sequence length="600" mass="65882">MLSLFPLLSVGVLLLQASQLVFSTQTRCSTFTLRNPSVDAVIANTTFFKANDTVAITNPFSSIDVSDLPAFCRVVLAITTNATAKSTAHAEIWLPEPQSWNGRFLGFGNGGFGGGVNVADLGFVAITQGFAGMSTDTGHLSNSGDGSWAGPHNDNAIIDWSWRAMHLSTVAGKEVVQQYYGKPHHKAYYLGCSTGNNLLYYHHLSDSSSPEQLRWTTRVRILQCPRDREAYAYQIIHSLKEAQRFPDDFDGIIVGSPANWMAHLQPWSIHVNLQIMPVASPRFIPADTWANVIHAEVLKQCDAIDGLEDGILNDPRKCSFRPETLACRPGQNTSTCLNVEQIIAVHKIFSTYFETNQKFIFNGYYPGGEVGYPNGLVGAVPFSIPADYYRFFVLNDTSFTMDQLNDTVIQLGETINPGTMDVVDPDLTGFLGPARNGKILQYVGWADQLISTGNSIHFYETVHAFTQANTHLDIDDSYRLFTAPGMQHWWVSFSFAVVTRRVIMHNAFHCQGGFGANAFGGAGQASSGMPPASLDAEHNILAAMVRWVEEGHAPETLTATFWKNNNFTEGVGFTRPLCKYPQMSVFKGGNPNDAGGFLCA</sequence>
<evidence type="ECO:0000256" key="1">
    <source>
        <dbReference type="ARBA" id="ARBA00022487"/>
    </source>
</evidence>
<evidence type="ECO:0000256" key="4">
    <source>
        <dbReference type="ARBA" id="ARBA00022801"/>
    </source>
</evidence>
<feature type="signal peptide" evidence="7">
    <location>
        <begin position="1"/>
        <end position="23"/>
    </location>
</feature>
<keyword evidence="5" id="KW-1015">Disulfide bond</keyword>
<keyword evidence="3 7" id="KW-0732">Signal</keyword>
<keyword evidence="4 7" id="KW-0378">Hydrolase</keyword>
<comment type="catalytic activity">
    <reaction evidence="6">
        <text>feruloyl-polysaccharide + H2O = ferulate + polysaccharide.</text>
        <dbReference type="EC" id="3.1.1.73"/>
    </reaction>
</comment>
<keyword evidence="2" id="KW-0858">Xylan degradation</keyword>
<dbReference type="EC" id="3.1.1.-" evidence="7"/>
<keyword evidence="1" id="KW-0719">Serine esterase</keyword>
<keyword evidence="2" id="KW-0119">Carbohydrate metabolism</keyword>
<keyword evidence="9" id="KW-1185">Reference proteome</keyword>
<dbReference type="GO" id="GO:0045493">
    <property type="term" value="P:xylan catabolic process"/>
    <property type="evidence" value="ECO:0007669"/>
    <property type="project" value="UniProtKB-KW"/>
</dbReference>